<organism evidence="2">
    <name type="scientific">Arundo donax</name>
    <name type="common">Giant reed</name>
    <name type="synonym">Donax arundinaceus</name>
    <dbReference type="NCBI Taxonomy" id="35708"/>
    <lineage>
        <taxon>Eukaryota</taxon>
        <taxon>Viridiplantae</taxon>
        <taxon>Streptophyta</taxon>
        <taxon>Embryophyta</taxon>
        <taxon>Tracheophyta</taxon>
        <taxon>Spermatophyta</taxon>
        <taxon>Magnoliopsida</taxon>
        <taxon>Liliopsida</taxon>
        <taxon>Poales</taxon>
        <taxon>Poaceae</taxon>
        <taxon>PACMAD clade</taxon>
        <taxon>Arundinoideae</taxon>
        <taxon>Arundineae</taxon>
        <taxon>Arundo</taxon>
    </lineage>
</organism>
<feature type="compositionally biased region" description="Low complexity" evidence="1">
    <location>
        <begin position="25"/>
        <end position="36"/>
    </location>
</feature>
<dbReference type="AlphaFoldDB" id="A0A0A8YDR6"/>
<protein>
    <submittedName>
        <fullName evidence="2">Uncharacterized protein</fullName>
    </submittedName>
</protein>
<dbReference type="EMBL" id="GBRH01273691">
    <property type="protein sequence ID" value="JAD24204.1"/>
    <property type="molecule type" value="Transcribed_RNA"/>
</dbReference>
<proteinExistence type="predicted"/>
<name>A0A0A8YDR6_ARUDO</name>
<reference evidence="2" key="2">
    <citation type="journal article" date="2015" name="Data Brief">
        <title>Shoot transcriptome of the giant reed, Arundo donax.</title>
        <authorList>
            <person name="Barrero R.A."/>
            <person name="Guerrero F.D."/>
            <person name="Moolhuijzen P."/>
            <person name="Goolsby J.A."/>
            <person name="Tidwell J."/>
            <person name="Bellgard S.E."/>
            <person name="Bellgard M.I."/>
        </authorList>
    </citation>
    <scope>NUCLEOTIDE SEQUENCE</scope>
    <source>
        <tissue evidence="2">Shoot tissue taken approximately 20 cm above the soil surface</tissue>
    </source>
</reference>
<accession>A0A0A8YDR6</accession>
<evidence type="ECO:0000313" key="2">
    <source>
        <dbReference type="EMBL" id="JAD24204.1"/>
    </source>
</evidence>
<sequence length="49" mass="5209">MDINLSIRVQSSVGKGGDMQQLATPTPSLSPSSYGPENHITCYKNLGTN</sequence>
<evidence type="ECO:0000256" key="1">
    <source>
        <dbReference type="SAM" id="MobiDB-lite"/>
    </source>
</evidence>
<feature type="region of interest" description="Disordered" evidence="1">
    <location>
        <begin position="11"/>
        <end position="36"/>
    </location>
</feature>
<reference evidence="2" key="1">
    <citation type="submission" date="2014-09" db="EMBL/GenBank/DDBJ databases">
        <authorList>
            <person name="Magalhaes I.L.F."/>
            <person name="Oliveira U."/>
            <person name="Santos F.R."/>
            <person name="Vidigal T.H.D.A."/>
            <person name="Brescovit A.D."/>
            <person name="Santos A.J."/>
        </authorList>
    </citation>
    <scope>NUCLEOTIDE SEQUENCE</scope>
    <source>
        <tissue evidence="2">Shoot tissue taken approximately 20 cm above the soil surface</tissue>
    </source>
</reference>